<dbReference type="GO" id="GO:0005886">
    <property type="term" value="C:plasma membrane"/>
    <property type="evidence" value="ECO:0007669"/>
    <property type="project" value="UniProtKB-SubCell"/>
</dbReference>
<comment type="similarity">
    <text evidence="6">Belongs to the ABC-4 integral membrane protein family.</text>
</comment>
<feature type="transmembrane region" description="Helical" evidence="6">
    <location>
        <begin position="514"/>
        <end position="535"/>
    </location>
</feature>
<evidence type="ECO:0000256" key="1">
    <source>
        <dbReference type="ARBA" id="ARBA00004651"/>
    </source>
</evidence>
<feature type="transmembrane region" description="Helical" evidence="6">
    <location>
        <begin position="101"/>
        <end position="130"/>
    </location>
</feature>
<accession>A0A917Y102</accession>
<protein>
    <submittedName>
        <fullName evidence="8">ABC transporter permease</fullName>
    </submittedName>
</protein>
<feature type="transmembrane region" description="Helical" evidence="6">
    <location>
        <begin position="150"/>
        <end position="173"/>
    </location>
</feature>
<feature type="transmembrane region" description="Helical" evidence="6">
    <location>
        <begin position="222"/>
        <end position="248"/>
    </location>
</feature>
<dbReference type="AlphaFoldDB" id="A0A917Y102"/>
<dbReference type="EMBL" id="BMOS01000022">
    <property type="protein sequence ID" value="GGN62135.1"/>
    <property type="molecule type" value="Genomic_DNA"/>
</dbReference>
<feature type="transmembrane region" description="Helical" evidence="6">
    <location>
        <begin position="194"/>
        <end position="216"/>
    </location>
</feature>
<dbReference type="PANTHER" id="PTHR46795">
    <property type="entry name" value="ABC TRANSPORTER PERMEASE-RELATED-RELATED"/>
    <property type="match status" value="1"/>
</dbReference>
<dbReference type="InterPro" id="IPR003838">
    <property type="entry name" value="ABC3_permease_C"/>
</dbReference>
<feature type="transmembrane region" description="Helical" evidence="6">
    <location>
        <begin position="60"/>
        <end position="80"/>
    </location>
</feature>
<feature type="transmembrane region" description="Helical" evidence="6">
    <location>
        <begin position="603"/>
        <end position="621"/>
    </location>
</feature>
<dbReference type="Pfam" id="PF02687">
    <property type="entry name" value="FtsX"/>
    <property type="match status" value="1"/>
</dbReference>
<dbReference type="RefSeq" id="WP_188858302.1">
    <property type="nucleotide sequence ID" value="NZ_BMOS01000022.1"/>
</dbReference>
<comment type="subcellular location">
    <subcellularLocation>
        <location evidence="1 6">Cell membrane</location>
        <topology evidence="1 6">Multi-pass membrane protein</topology>
    </subcellularLocation>
</comment>
<sequence length="635" mass="71555">MTFRQFAFNNVLRNKRVYAAYFLSSLFSVMVFFVYAIFAFHPALKEVHSSVTVGLHFAEGIIYVFSFIFVLVSMSAFLHSRKKEFGLMVMLGMTNKQLRRMVFLENVLIGFIATIFGVGIGLVFAKLILMTAETVLELKESLPFYMPWEAILLTCGAFLLLFVVISFFTVFILKGNKLIDLIKGSAVPKKEPKASVLLSLLAAMLLAVGYGVALTVKGDQVVFAMIPVTIIVIIGTYFLFTQLSVFMINRLKKRKGLFWKKTNLVLFSDLAHRMKDNARTFFFVAIVSTVAFTAIGTLVGFRFMITNNILDERPFAVEYYSEHGDEQETEHIAIIEDKLDGITYQKLPVHIKNVSIPSLADDGYNPLTGIISESEFNAIAEAAGRGEEQVALDGQEAAYLYYHSAMLPPKEVEGKRMLEFAGNEVNQITAFGSALIRTFENYLIVDDAFYDTITDFEQETFYAFQVEDWKATADIGEQLLEELGVSDTNGYGEHFTFSNLGYDWYIINQSFGTVLFIGLFIGVVFFVAAGSFLYFRLYADLESEQQKFAMISKIGLTDKELSKVLTTQLALLFFIPIIVAVIHGAVALTALKNMFATSMLESSVLVLGSFTLIQIIYFIFIRHNYIRRIKKHIVN</sequence>
<comment type="caution">
    <text evidence="8">The sequence shown here is derived from an EMBL/GenBank/DDBJ whole genome shotgun (WGS) entry which is preliminary data.</text>
</comment>
<keyword evidence="2 6" id="KW-1003">Cell membrane</keyword>
<dbReference type="Proteomes" id="UP000624041">
    <property type="component" value="Unassembled WGS sequence"/>
</dbReference>
<keyword evidence="3 6" id="KW-0812">Transmembrane</keyword>
<evidence type="ECO:0000256" key="2">
    <source>
        <dbReference type="ARBA" id="ARBA00022475"/>
    </source>
</evidence>
<dbReference type="PIRSF" id="PIRSF018968">
    <property type="entry name" value="ABC_permease_BceB"/>
    <property type="match status" value="1"/>
</dbReference>
<reference evidence="8" key="1">
    <citation type="journal article" date="2014" name="Int. J. Syst. Evol. Microbiol.">
        <title>Complete genome sequence of Corynebacterium casei LMG S-19264T (=DSM 44701T), isolated from a smear-ripened cheese.</title>
        <authorList>
            <consortium name="US DOE Joint Genome Institute (JGI-PGF)"/>
            <person name="Walter F."/>
            <person name="Albersmeier A."/>
            <person name="Kalinowski J."/>
            <person name="Ruckert C."/>
        </authorList>
    </citation>
    <scope>NUCLEOTIDE SEQUENCE</scope>
    <source>
        <strain evidence="8">JCM 17251</strain>
    </source>
</reference>
<evidence type="ECO:0000256" key="3">
    <source>
        <dbReference type="ARBA" id="ARBA00022692"/>
    </source>
</evidence>
<evidence type="ECO:0000313" key="8">
    <source>
        <dbReference type="EMBL" id="GGN62135.1"/>
    </source>
</evidence>
<keyword evidence="6" id="KW-0813">Transport</keyword>
<feature type="transmembrane region" description="Helical" evidence="6">
    <location>
        <begin position="20"/>
        <end position="40"/>
    </location>
</feature>
<name>A0A917Y102_9BACI</name>
<reference evidence="8" key="2">
    <citation type="submission" date="2020-09" db="EMBL/GenBank/DDBJ databases">
        <authorList>
            <person name="Sun Q."/>
            <person name="Ohkuma M."/>
        </authorList>
    </citation>
    <scope>NUCLEOTIDE SEQUENCE</scope>
    <source>
        <strain evidence="8">JCM 17251</strain>
    </source>
</reference>
<dbReference type="InterPro" id="IPR027022">
    <property type="entry name" value="ABC_permease_BceB-typ"/>
</dbReference>
<dbReference type="GO" id="GO:0055085">
    <property type="term" value="P:transmembrane transport"/>
    <property type="evidence" value="ECO:0007669"/>
    <property type="project" value="UniProtKB-UniRule"/>
</dbReference>
<evidence type="ECO:0000256" key="6">
    <source>
        <dbReference type="PIRNR" id="PIRNR018968"/>
    </source>
</evidence>
<feature type="transmembrane region" description="Helical" evidence="6">
    <location>
        <begin position="569"/>
        <end position="591"/>
    </location>
</feature>
<evidence type="ECO:0000259" key="7">
    <source>
        <dbReference type="Pfam" id="PF02687"/>
    </source>
</evidence>
<keyword evidence="9" id="KW-1185">Reference proteome</keyword>
<keyword evidence="4 6" id="KW-1133">Transmembrane helix</keyword>
<feature type="transmembrane region" description="Helical" evidence="6">
    <location>
        <begin position="281"/>
        <end position="305"/>
    </location>
</feature>
<dbReference type="PANTHER" id="PTHR46795:SF2">
    <property type="entry name" value="ABC TRANSPORTER, PERMEASE PROTEIN"/>
    <property type="match status" value="1"/>
</dbReference>
<keyword evidence="5 6" id="KW-0472">Membrane</keyword>
<gene>
    <name evidence="8" type="ORF">GCM10007971_27770</name>
</gene>
<proteinExistence type="inferred from homology"/>
<organism evidence="8 9">
    <name type="scientific">Oceanobacillus indicireducens</name>
    <dbReference type="NCBI Taxonomy" id="1004261"/>
    <lineage>
        <taxon>Bacteria</taxon>
        <taxon>Bacillati</taxon>
        <taxon>Bacillota</taxon>
        <taxon>Bacilli</taxon>
        <taxon>Bacillales</taxon>
        <taxon>Bacillaceae</taxon>
        <taxon>Oceanobacillus</taxon>
    </lineage>
</organism>
<evidence type="ECO:0000256" key="4">
    <source>
        <dbReference type="ARBA" id="ARBA00022989"/>
    </source>
</evidence>
<evidence type="ECO:0000313" key="9">
    <source>
        <dbReference type="Proteomes" id="UP000624041"/>
    </source>
</evidence>
<evidence type="ECO:0000256" key="5">
    <source>
        <dbReference type="ARBA" id="ARBA00023136"/>
    </source>
</evidence>
<feature type="domain" description="ABC3 transporter permease C-terminal" evidence="7">
    <location>
        <begin position="61"/>
        <end position="171"/>
    </location>
</feature>
<dbReference type="InterPro" id="IPR052536">
    <property type="entry name" value="ABC-4_Integral_Memb_Prot"/>
</dbReference>